<protein>
    <submittedName>
        <fullName evidence="2">Uncharacterized protein</fullName>
    </submittedName>
</protein>
<accession>A0ABD3ICV0</accession>
<proteinExistence type="predicted"/>
<evidence type="ECO:0000256" key="1">
    <source>
        <dbReference type="SAM" id="MobiDB-lite"/>
    </source>
</evidence>
<organism evidence="2 3">
    <name type="scientific">Riccia sorocarpa</name>
    <dbReference type="NCBI Taxonomy" id="122646"/>
    <lineage>
        <taxon>Eukaryota</taxon>
        <taxon>Viridiplantae</taxon>
        <taxon>Streptophyta</taxon>
        <taxon>Embryophyta</taxon>
        <taxon>Marchantiophyta</taxon>
        <taxon>Marchantiopsida</taxon>
        <taxon>Marchantiidae</taxon>
        <taxon>Marchantiales</taxon>
        <taxon>Ricciaceae</taxon>
        <taxon>Riccia</taxon>
    </lineage>
</organism>
<comment type="caution">
    <text evidence="2">The sequence shown here is derived from an EMBL/GenBank/DDBJ whole genome shotgun (WGS) entry which is preliminary data.</text>
</comment>
<sequence length="371" mass="41872">MVVGSIRPRSPGSPSRSNLGNASRRQRREPPPPRRREPRVIRCFDASSYSNKKIPSFTCTSGELLWGQLHTVIGASKSDQRDAAGGPTERGVSGTIRQSKFAYRAKARKGVWRVEPVFIDDWHVAYVCYHANFKGLDIVREAAKVGVSVANNHKNKNIVYVNRYDWGEYVGPGLQVVLDAIGCKRSEDEITDAYEDGIGWDSEDDELKAKEKGWYFMNWLMCRVMLVDPEGLPTLIQAMKEGEKLKDKNYLFHYPSGTSGQAGNEARKAPFGVNLVPKIREFDFGWMKFTKGELVGFVYDIAYSDLDLSRNGGRELKVGGIVARELGVPDEDSDWEEDPHFVHYRPSDTEDSELDIRIASREMSQNQLGRN</sequence>
<reference evidence="2 3" key="1">
    <citation type="submission" date="2024-09" db="EMBL/GenBank/DDBJ databases">
        <title>Chromosome-scale assembly of Riccia sorocarpa.</title>
        <authorList>
            <person name="Paukszto L."/>
        </authorList>
    </citation>
    <scope>NUCLEOTIDE SEQUENCE [LARGE SCALE GENOMIC DNA]</scope>
    <source>
        <strain evidence="2">LP-2024</strain>
        <tissue evidence="2">Aerial parts of the thallus</tissue>
    </source>
</reference>
<gene>
    <name evidence="2" type="ORF">R1sor_019557</name>
</gene>
<name>A0ABD3ICV0_9MARC</name>
<feature type="compositionally biased region" description="Basic and acidic residues" evidence="1">
    <location>
        <begin position="28"/>
        <end position="40"/>
    </location>
</feature>
<feature type="compositionally biased region" description="Low complexity" evidence="1">
    <location>
        <begin position="1"/>
        <end position="17"/>
    </location>
</feature>
<keyword evidence="3" id="KW-1185">Reference proteome</keyword>
<evidence type="ECO:0000313" key="2">
    <source>
        <dbReference type="EMBL" id="KAL3701535.1"/>
    </source>
</evidence>
<evidence type="ECO:0000313" key="3">
    <source>
        <dbReference type="Proteomes" id="UP001633002"/>
    </source>
</evidence>
<dbReference type="EMBL" id="JBJQOH010000001">
    <property type="protein sequence ID" value="KAL3701535.1"/>
    <property type="molecule type" value="Genomic_DNA"/>
</dbReference>
<dbReference type="Proteomes" id="UP001633002">
    <property type="component" value="Unassembled WGS sequence"/>
</dbReference>
<feature type="region of interest" description="Disordered" evidence="1">
    <location>
        <begin position="1"/>
        <end position="40"/>
    </location>
</feature>
<dbReference type="AlphaFoldDB" id="A0ABD3ICV0"/>